<proteinExistence type="predicted"/>
<dbReference type="SUPFAM" id="SSF46689">
    <property type="entry name" value="Homeodomain-like"/>
    <property type="match status" value="1"/>
</dbReference>
<keyword evidence="7" id="KW-1185">Reference proteome</keyword>
<feature type="domain" description="HTH tetR-type" evidence="5">
    <location>
        <begin position="13"/>
        <end position="73"/>
    </location>
</feature>
<evidence type="ECO:0000256" key="3">
    <source>
        <dbReference type="ARBA" id="ARBA00023163"/>
    </source>
</evidence>
<dbReference type="Gene3D" id="1.10.357.10">
    <property type="entry name" value="Tetracycline Repressor, domain 2"/>
    <property type="match status" value="1"/>
</dbReference>
<dbReference type="PANTHER" id="PTHR30055:SF234">
    <property type="entry name" value="HTH-TYPE TRANSCRIPTIONAL REGULATOR BETI"/>
    <property type="match status" value="1"/>
</dbReference>
<dbReference type="STRING" id="360412.LARV_01058"/>
<accession>A0A0S7BDA9</accession>
<name>A0A0S7BDA9_9CHLR</name>
<evidence type="ECO:0000256" key="4">
    <source>
        <dbReference type="PROSITE-ProRule" id="PRU00335"/>
    </source>
</evidence>
<dbReference type="OrthoDB" id="9815924at2"/>
<evidence type="ECO:0000313" key="6">
    <source>
        <dbReference type="EMBL" id="GAP13305.1"/>
    </source>
</evidence>
<dbReference type="SUPFAM" id="SSF48498">
    <property type="entry name" value="Tetracyclin repressor-like, C-terminal domain"/>
    <property type="match status" value="1"/>
</dbReference>
<dbReference type="EMBL" id="DF967972">
    <property type="protein sequence ID" value="GAP13305.1"/>
    <property type="molecule type" value="Genomic_DNA"/>
</dbReference>
<dbReference type="Pfam" id="PF00440">
    <property type="entry name" value="TetR_N"/>
    <property type="match status" value="1"/>
</dbReference>
<keyword evidence="3" id="KW-0804">Transcription</keyword>
<dbReference type="PROSITE" id="PS50977">
    <property type="entry name" value="HTH_TETR_2"/>
    <property type="match status" value="1"/>
</dbReference>
<dbReference type="PANTHER" id="PTHR30055">
    <property type="entry name" value="HTH-TYPE TRANSCRIPTIONAL REGULATOR RUTR"/>
    <property type="match status" value="1"/>
</dbReference>
<dbReference type="InterPro" id="IPR036271">
    <property type="entry name" value="Tet_transcr_reg_TetR-rel_C_sf"/>
</dbReference>
<keyword evidence="1" id="KW-0805">Transcription regulation</keyword>
<dbReference type="AlphaFoldDB" id="A0A0S7BDA9"/>
<dbReference type="GO" id="GO:0000976">
    <property type="term" value="F:transcription cis-regulatory region binding"/>
    <property type="evidence" value="ECO:0007669"/>
    <property type="project" value="TreeGrafter"/>
</dbReference>
<dbReference type="Proteomes" id="UP000055060">
    <property type="component" value="Unassembled WGS sequence"/>
</dbReference>
<sequence>MTQEIPPSERRYQRTRQSILETAQAILAEQGIDGLSMRALAEKVDYSPAALYKYFANKDEIIDALRKQGQEFSAKIQQSHLRPGMSTAETFSALFASYLEFARIYPAHYELIMNSTEHMPESLDAFLEDPDFKGLIDFVTGMVQSGQVRLPQDFRPLHLAFLMWFVGNGAAMLQNKVMHNCQADFSRVSMQVIDMITRLILPEEETGSNELSTGH</sequence>
<evidence type="ECO:0000259" key="5">
    <source>
        <dbReference type="PROSITE" id="PS50977"/>
    </source>
</evidence>
<dbReference type="InterPro" id="IPR050109">
    <property type="entry name" value="HTH-type_TetR-like_transc_reg"/>
</dbReference>
<evidence type="ECO:0000256" key="1">
    <source>
        <dbReference type="ARBA" id="ARBA00023015"/>
    </source>
</evidence>
<dbReference type="GO" id="GO:0003700">
    <property type="term" value="F:DNA-binding transcription factor activity"/>
    <property type="evidence" value="ECO:0007669"/>
    <property type="project" value="TreeGrafter"/>
</dbReference>
<reference evidence="6" key="1">
    <citation type="submission" date="2015-07" db="EMBL/GenBank/DDBJ databases">
        <title>Draft Genome Sequences of Anaerolinea thermolimosa IMO-1, Bellilinea caldifistulae GOMI-1, Leptolinea tardivitalis YMTK-2, Levilinea saccharolytica KIBI-1,Longilinea arvoryzae KOME-1, Previously Described as Members of the Anaerolineaceae (Chloroflexi).</title>
        <authorList>
            <person name="Sekiguchi Y."/>
            <person name="Ohashi A."/>
            <person name="Matsuura N."/>
            <person name="Tourlousse M.D."/>
        </authorList>
    </citation>
    <scope>NUCLEOTIDE SEQUENCE [LARGE SCALE GENOMIC DNA]</scope>
    <source>
        <strain evidence="6">KOME-1</strain>
    </source>
</reference>
<dbReference type="PRINTS" id="PR00455">
    <property type="entry name" value="HTHTETR"/>
</dbReference>
<evidence type="ECO:0000256" key="2">
    <source>
        <dbReference type="ARBA" id="ARBA00023125"/>
    </source>
</evidence>
<organism evidence="6">
    <name type="scientific">Longilinea arvoryzae</name>
    <dbReference type="NCBI Taxonomy" id="360412"/>
    <lineage>
        <taxon>Bacteria</taxon>
        <taxon>Bacillati</taxon>
        <taxon>Chloroflexota</taxon>
        <taxon>Anaerolineae</taxon>
        <taxon>Anaerolineales</taxon>
        <taxon>Anaerolineaceae</taxon>
        <taxon>Longilinea</taxon>
    </lineage>
</organism>
<dbReference type="RefSeq" id="WP_075072652.1">
    <property type="nucleotide sequence ID" value="NZ_DF967972.1"/>
</dbReference>
<gene>
    <name evidence="6" type="ORF">LARV_01058</name>
</gene>
<feature type="DNA-binding region" description="H-T-H motif" evidence="4">
    <location>
        <begin position="36"/>
        <end position="55"/>
    </location>
</feature>
<dbReference type="InterPro" id="IPR001647">
    <property type="entry name" value="HTH_TetR"/>
</dbReference>
<keyword evidence="2 4" id="KW-0238">DNA-binding</keyword>
<dbReference type="InterPro" id="IPR009057">
    <property type="entry name" value="Homeodomain-like_sf"/>
</dbReference>
<evidence type="ECO:0000313" key="7">
    <source>
        <dbReference type="Proteomes" id="UP000055060"/>
    </source>
</evidence>
<protein>
    <submittedName>
        <fullName evidence="6">Transcriptional regulator</fullName>
    </submittedName>
</protein>